<evidence type="ECO:0000313" key="3">
    <source>
        <dbReference type="Proteomes" id="UP000215914"/>
    </source>
</evidence>
<keyword evidence="3" id="KW-1185">Reference proteome</keyword>
<feature type="region of interest" description="Disordered" evidence="1">
    <location>
        <begin position="107"/>
        <end position="136"/>
    </location>
</feature>
<name>A0A251VEN3_HELAN</name>
<reference evidence="3" key="1">
    <citation type="journal article" date="2017" name="Nature">
        <title>The sunflower genome provides insights into oil metabolism, flowering and Asterid evolution.</title>
        <authorList>
            <person name="Badouin H."/>
            <person name="Gouzy J."/>
            <person name="Grassa C.J."/>
            <person name="Murat F."/>
            <person name="Staton S.E."/>
            <person name="Cottret L."/>
            <person name="Lelandais-Briere C."/>
            <person name="Owens G.L."/>
            <person name="Carrere S."/>
            <person name="Mayjonade B."/>
            <person name="Legrand L."/>
            <person name="Gill N."/>
            <person name="Kane N.C."/>
            <person name="Bowers J.E."/>
            <person name="Hubner S."/>
            <person name="Bellec A."/>
            <person name="Berard A."/>
            <person name="Berges H."/>
            <person name="Blanchet N."/>
            <person name="Boniface M.C."/>
            <person name="Brunel D."/>
            <person name="Catrice O."/>
            <person name="Chaidir N."/>
            <person name="Claudel C."/>
            <person name="Donnadieu C."/>
            <person name="Faraut T."/>
            <person name="Fievet G."/>
            <person name="Helmstetter N."/>
            <person name="King M."/>
            <person name="Knapp S.J."/>
            <person name="Lai Z."/>
            <person name="Le Paslier M.C."/>
            <person name="Lippi Y."/>
            <person name="Lorenzon L."/>
            <person name="Mandel J.R."/>
            <person name="Marage G."/>
            <person name="Marchand G."/>
            <person name="Marquand E."/>
            <person name="Bret-Mestries E."/>
            <person name="Morien E."/>
            <person name="Nambeesan S."/>
            <person name="Nguyen T."/>
            <person name="Pegot-Espagnet P."/>
            <person name="Pouilly N."/>
            <person name="Raftis F."/>
            <person name="Sallet E."/>
            <person name="Schiex T."/>
            <person name="Thomas J."/>
            <person name="Vandecasteele C."/>
            <person name="Vares D."/>
            <person name="Vear F."/>
            <person name="Vautrin S."/>
            <person name="Crespi M."/>
            <person name="Mangin B."/>
            <person name="Burke J.M."/>
            <person name="Salse J."/>
            <person name="Munos S."/>
            <person name="Vincourt P."/>
            <person name="Rieseberg L.H."/>
            <person name="Langlade N.B."/>
        </authorList>
    </citation>
    <scope>NUCLEOTIDE SEQUENCE [LARGE SCALE GENOMIC DNA]</scope>
    <source>
        <strain evidence="3">cv. SF193</strain>
    </source>
</reference>
<sequence>MKVTKNDANWKRRFFFVRRDSLPNGNDLPKEWATHAIFVAHLKLTPAARERVLAFKKLDPEIRSFQVTIQDSQEVSSASATMLSAGKSAKSAKSASLFGIDDLANVKSSKKKTSVASPSASAPKYPLGVRERRGSF</sequence>
<gene>
    <name evidence="2" type="ORF">HannXRQ_Chr02g0041311</name>
</gene>
<dbReference type="Proteomes" id="UP000215914">
    <property type="component" value="Chromosome 2"/>
</dbReference>
<feature type="compositionally biased region" description="Low complexity" evidence="1">
    <location>
        <begin position="114"/>
        <end position="124"/>
    </location>
</feature>
<evidence type="ECO:0000256" key="1">
    <source>
        <dbReference type="SAM" id="MobiDB-lite"/>
    </source>
</evidence>
<accession>A0A251VEN3</accession>
<dbReference type="EMBL" id="CM007891">
    <property type="protein sequence ID" value="OTG34045.1"/>
    <property type="molecule type" value="Genomic_DNA"/>
</dbReference>
<evidence type="ECO:0000313" key="2">
    <source>
        <dbReference type="EMBL" id="OTG34045.1"/>
    </source>
</evidence>
<organism evidence="2 3">
    <name type="scientific">Helianthus annuus</name>
    <name type="common">Common sunflower</name>
    <dbReference type="NCBI Taxonomy" id="4232"/>
    <lineage>
        <taxon>Eukaryota</taxon>
        <taxon>Viridiplantae</taxon>
        <taxon>Streptophyta</taxon>
        <taxon>Embryophyta</taxon>
        <taxon>Tracheophyta</taxon>
        <taxon>Spermatophyta</taxon>
        <taxon>Magnoliopsida</taxon>
        <taxon>eudicotyledons</taxon>
        <taxon>Gunneridae</taxon>
        <taxon>Pentapetalae</taxon>
        <taxon>asterids</taxon>
        <taxon>campanulids</taxon>
        <taxon>Asterales</taxon>
        <taxon>Asteraceae</taxon>
        <taxon>Asteroideae</taxon>
        <taxon>Heliantheae alliance</taxon>
        <taxon>Heliantheae</taxon>
        <taxon>Helianthus</taxon>
    </lineage>
</organism>
<proteinExistence type="predicted"/>
<protein>
    <submittedName>
        <fullName evidence="2">Uncharacterized protein</fullName>
    </submittedName>
</protein>
<dbReference type="InParanoid" id="A0A251VEN3"/>
<dbReference type="AlphaFoldDB" id="A0A251VEN3"/>